<organism evidence="2 3">
    <name type="scientific">Steinernema carpocapsae</name>
    <name type="common">Entomopathogenic nematode</name>
    <dbReference type="NCBI Taxonomy" id="34508"/>
    <lineage>
        <taxon>Eukaryota</taxon>
        <taxon>Metazoa</taxon>
        <taxon>Ecdysozoa</taxon>
        <taxon>Nematoda</taxon>
        <taxon>Chromadorea</taxon>
        <taxon>Rhabditida</taxon>
        <taxon>Tylenchina</taxon>
        <taxon>Panagrolaimomorpha</taxon>
        <taxon>Strongyloidoidea</taxon>
        <taxon>Steinernematidae</taxon>
        <taxon>Steinernema</taxon>
    </lineage>
</organism>
<proteinExistence type="predicted"/>
<dbReference type="EMBL" id="AZBU02000003">
    <property type="protein sequence ID" value="TKR89424.1"/>
    <property type="molecule type" value="Genomic_DNA"/>
</dbReference>
<reference evidence="2 3" key="1">
    <citation type="journal article" date="2015" name="Genome Biol.">
        <title>Comparative genomics of Steinernema reveals deeply conserved gene regulatory networks.</title>
        <authorList>
            <person name="Dillman A.R."/>
            <person name="Macchietto M."/>
            <person name="Porter C.F."/>
            <person name="Rogers A."/>
            <person name="Williams B."/>
            <person name="Antoshechkin I."/>
            <person name="Lee M.M."/>
            <person name="Goodwin Z."/>
            <person name="Lu X."/>
            <person name="Lewis E.E."/>
            <person name="Goodrich-Blair H."/>
            <person name="Stock S.P."/>
            <person name="Adams B.J."/>
            <person name="Sternberg P.W."/>
            <person name="Mortazavi A."/>
        </authorList>
    </citation>
    <scope>NUCLEOTIDE SEQUENCE [LARGE SCALE GENOMIC DNA]</scope>
    <source>
        <strain evidence="2 3">ALL</strain>
    </source>
</reference>
<evidence type="ECO:0000256" key="1">
    <source>
        <dbReference type="SAM" id="MobiDB-lite"/>
    </source>
</evidence>
<gene>
    <name evidence="2" type="ORF">L596_013529</name>
</gene>
<feature type="compositionally biased region" description="Basic and acidic residues" evidence="1">
    <location>
        <begin position="54"/>
        <end position="63"/>
    </location>
</feature>
<evidence type="ECO:0000313" key="2">
    <source>
        <dbReference type="EMBL" id="TKR89424.1"/>
    </source>
</evidence>
<reference evidence="2 3" key="2">
    <citation type="journal article" date="2019" name="G3 (Bethesda)">
        <title>Hybrid Assembly of the Genome of the Entomopathogenic Nematode Steinernema carpocapsae Identifies the X-Chromosome.</title>
        <authorList>
            <person name="Serra L."/>
            <person name="Macchietto M."/>
            <person name="Macias-Munoz A."/>
            <person name="McGill C.J."/>
            <person name="Rodriguez I.M."/>
            <person name="Rodriguez B."/>
            <person name="Murad R."/>
            <person name="Mortazavi A."/>
        </authorList>
    </citation>
    <scope>NUCLEOTIDE SEQUENCE [LARGE SCALE GENOMIC DNA]</scope>
    <source>
        <strain evidence="2 3">ALL</strain>
    </source>
</reference>
<dbReference type="Proteomes" id="UP000298663">
    <property type="component" value="Unassembled WGS sequence"/>
</dbReference>
<feature type="region of interest" description="Disordered" evidence="1">
    <location>
        <begin position="47"/>
        <end position="68"/>
    </location>
</feature>
<dbReference type="AlphaFoldDB" id="A0A4U5P1B0"/>
<comment type="caution">
    <text evidence="2">The sequence shown here is derived from an EMBL/GenBank/DDBJ whole genome shotgun (WGS) entry which is preliminary data.</text>
</comment>
<name>A0A4U5P1B0_STECR</name>
<protein>
    <submittedName>
        <fullName evidence="2">Uncharacterized protein</fullName>
    </submittedName>
</protein>
<evidence type="ECO:0000313" key="3">
    <source>
        <dbReference type="Proteomes" id="UP000298663"/>
    </source>
</evidence>
<sequence length="208" mass="23314">MIVLCHRKPWVPSSGCGRGDGMVTTSFRVSTSKGSWLMACLRSKTRPLPIRSETQSEKGERNDASTVPQSQPILRLTIIGSMEVTREEKALVARNLLERTQLQHRSFIASIHLHMKRFIAAQRATNHSPNPMNSQKVHSTIKTTLKTKSVLVKLFGHELRLMLLVAVVEEELLVGLDVFAGEEADSMVAADDHQFLLHVWSLRVVDEP</sequence>
<accession>A0A4U5P1B0</accession>
<keyword evidence="3" id="KW-1185">Reference proteome</keyword>